<dbReference type="AlphaFoldDB" id="A0A2G1MFJ1"/>
<accession>A0A2G1MFJ1</accession>
<gene>
    <name evidence="1" type="ORF">CJ301_10745</name>
</gene>
<dbReference type="EMBL" id="NQWH01000014">
    <property type="protein sequence ID" value="PHP27501.1"/>
    <property type="molecule type" value="Genomic_DNA"/>
</dbReference>
<keyword evidence="2" id="KW-1185">Reference proteome</keyword>
<evidence type="ECO:0000313" key="2">
    <source>
        <dbReference type="Proteomes" id="UP000221860"/>
    </source>
</evidence>
<dbReference type="Proteomes" id="UP000221860">
    <property type="component" value="Unassembled WGS sequence"/>
</dbReference>
<comment type="caution">
    <text evidence="1">The sequence shown here is derived from an EMBL/GenBank/DDBJ whole genome shotgun (WGS) entry which is preliminary data.</text>
</comment>
<reference evidence="1 2" key="1">
    <citation type="submission" date="2017-08" db="EMBL/GenBank/DDBJ databases">
        <title>Draft Genome Sequence of Loktanella cinnabarina Strain XM1, Isolated from Coastal Surface Water.</title>
        <authorList>
            <person name="Ma R."/>
            <person name="Wang J."/>
            <person name="Wang Q."/>
            <person name="Ma Z."/>
            <person name="Li J."/>
            <person name="Chen L."/>
        </authorList>
    </citation>
    <scope>NUCLEOTIDE SEQUENCE [LARGE SCALE GENOMIC DNA]</scope>
    <source>
        <strain evidence="1 2">XM1</strain>
    </source>
</reference>
<organism evidence="1 2">
    <name type="scientific">Limimaricola cinnabarinus</name>
    <dbReference type="NCBI Taxonomy" id="1125964"/>
    <lineage>
        <taxon>Bacteria</taxon>
        <taxon>Pseudomonadati</taxon>
        <taxon>Pseudomonadota</taxon>
        <taxon>Alphaproteobacteria</taxon>
        <taxon>Rhodobacterales</taxon>
        <taxon>Paracoccaceae</taxon>
        <taxon>Limimaricola</taxon>
    </lineage>
</organism>
<name>A0A2G1MFJ1_9RHOB</name>
<evidence type="ECO:0000313" key="1">
    <source>
        <dbReference type="EMBL" id="PHP27501.1"/>
    </source>
</evidence>
<proteinExistence type="predicted"/>
<dbReference type="OrthoDB" id="7691400at2"/>
<sequence length="241" mass="25831">MPEPAQIPEGTAIPELTAPPMGKAEVIDFAAVVSRRAEKFGQTIDTLSAGIATRGREAAESLARADFPPEAQAEAARKAEAKARKEVVTNSTDRRWEMLKELKAAEDTTRTTAALFASPQAVLARAGLGTTERTNFEAQLAGSGPAQLMNLATFAIATKNAVLGAALCAVCERMPRRDRPFSPADLADRLVGEETRAVQAAVEVIRNAAQRAIVANREFERGRVNPLDRVKVALKSQKEAN</sequence>
<dbReference type="RefSeq" id="WP_099277205.1">
    <property type="nucleotide sequence ID" value="NZ_KZ304960.1"/>
</dbReference>
<protein>
    <submittedName>
        <fullName evidence="1">Uncharacterized protein</fullName>
    </submittedName>
</protein>